<dbReference type="Pfam" id="PF06985">
    <property type="entry name" value="HET"/>
    <property type="match status" value="1"/>
</dbReference>
<dbReference type="AlphaFoldDB" id="A0A0D0B7D3"/>
<feature type="domain" description="Heterokaryon incompatibility" evidence="2">
    <location>
        <begin position="83"/>
        <end position="174"/>
    </location>
</feature>
<dbReference type="InterPro" id="IPR010730">
    <property type="entry name" value="HET"/>
</dbReference>
<dbReference type="PANTHER" id="PTHR10622:SF10">
    <property type="entry name" value="HET DOMAIN-CONTAINING PROTEIN"/>
    <property type="match status" value="1"/>
</dbReference>
<evidence type="ECO:0000313" key="4">
    <source>
        <dbReference type="Proteomes" id="UP000054485"/>
    </source>
</evidence>
<accession>A0A0D0B7D3</accession>
<dbReference type="EMBL" id="KN835168">
    <property type="protein sequence ID" value="KIK45744.1"/>
    <property type="molecule type" value="Genomic_DNA"/>
</dbReference>
<reference evidence="4" key="2">
    <citation type="submission" date="2015-01" db="EMBL/GenBank/DDBJ databases">
        <title>Evolutionary Origins and Diversification of the Mycorrhizal Mutualists.</title>
        <authorList>
            <consortium name="DOE Joint Genome Institute"/>
            <consortium name="Mycorrhizal Genomics Consortium"/>
            <person name="Kohler A."/>
            <person name="Kuo A."/>
            <person name="Nagy L.G."/>
            <person name="Floudas D."/>
            <person name="Copeland A."/>
            <person name="Barry K.W."/>
            <person name="Cichocki N."/>
            <person name="Veneault-Fourrey C."/>
            <person name="LaButti K."/>
            <person name="Lindquist E.A."/>
            <person name="Lipzen A."/>
            <person name="Lundell T."/>
            <person name="Morin E."/>
            <person name="Murat C."/>
            <person name="Riley R."/>
            <person name="Ohm R."/>
            <person name="Sun H."/>
            <person name="Tunlid A."/>
            <person name="Henrissat B."/>
            <person name="Grigoriev I.V."/>
            <person name="Hibbett D.S."/>
            <person name="Martin F."/>
        </authorList>
    </citation>
    <scope>NUCLEOTIDE SEQUENCE [LARGE SCALE GENOMIC DNA]</scope>
    <source>
        <strain evidence="4">UH-Slu-Lm8-n1</strain>
    </source>
</reference>
<evidence type="ECO:0000313" key="3">
    <source>
        <dbReference type="EMBL" id="KIK45744.1"/>
    </source>
</evidence>
<organism evidence="3 4">
    <name type="scientific">Suillus luteus UH-Slu-Lm8-n1</name>
    <dbReference type="NCBI Taxonomy" id="930992"/>
    <lineage>
        <taxon>Eukaryota</taxon>
        <taxon>Fungi</taxon>
        <taxon>Dikarya</taxon>
        <taxon>Basidiomycota</taxon>
        <taxon>Agaricomycotina</taxon>
        <taxon>Agaricomycetes</taxon>
        <taxon>Agaricomycetidae</taxon>
        <taxon>Boletales</taxon>
        <taxon>Suillineae</taxon>
        <taxon>Suillaceae</taxon>
        <taxon>Suillus</taxon>
    </lineage>
</organism>
<proteinExistence type="predicted"/>
<protein>
    <submittedName>
        <fullName evidence="3">Unplaced genomic scaffold CY34scaffold_37, whole genome shotgun sequence</fullName>
    </submittedName>
</protein>
<keyword evidence="4" id="KW-1185">Reference proteome</keyword>
<evidence type="ECO:0000259" key="2">
    <source>
        <dbReference type="Pfam" id="PF06985"/>
    </source>
</evidence>
<dbReference type="PANTHER" id="PTHR10622">
    <property type="entry name" value="HET DOMAIN-CONTAINING PROTEIN"/>
    <property type="match status" value="1"/>
</dbReference>
<dbReference type="HOGENOM" id="CLU_000288_138_1_1"/>
<name>A0A0D0B7D3_9AGAM</name>
<sequence>MSTSTNGTAIEGIMDAFSSYVFSSMPTRLIYVPEMRLVDRNEVFKIYKPAVTAITEDDLETFSGSRSREENLHKVLKDKVKFAMFSHRWLDTGEPTFQDMSKSQKDASKSLAGYHKLTKFCEKAREYDCELAWSDTCCINKDSSAELDEAIQAMFKWYRSAAICIAYLACSSSVSDFAQEPWFTRGWTLQELLAPEKMKFYGRNWRPLSDDPDDKRPEAPATAPDDEKSSLIASPLDQSDILTAITRLTDIGLHDLTSFSPGIFRVHQRLRWASRRTTTRIEDVAYSLIGIFDINMPIAYGDGQRSWFRLMEIILQQCKSWDIFAWAGEWSPYCHAIPRSPKGYDAYDVHSFVRFSKALDMGKVERRVGETYHGLRGDHAFAMTRHGLQMKIPLLYVVFDSLNQVATIHARTPGYLGQSKPRNLPVRVISHGRVSGAEIYCLGIVNYNPKGLARRNHDMRSRRAPCYVSFSLSIPVTDRG</sequence>
<reference evidence="3 4" key="1">
    <citation type="submission" date="2014-04" db="EMBL/GenBank/DDBJ databases">
        <authorList>
            <consortium name="DOE Joint Genome Institute"/>
            <person name="Kuo A."/>
            <person name="Ruytinx J."/>
            <person name="Rineau F."/>
            <person name="Colpaert J."/>
            <person name="Kohler A."/>
            <person name="Nagy L.G."/>
            <person name="Floudas D."/>
            <person name="Copeland A."/>
            <person name="Barry K.W."/>
            <person name="Cichocki N."/>
            <person name="Veneault-Fourrey C."/>
            <person name="LaButti K."/>
            <person name="Lindquist E.A."/>
            <person name="Lipzen A."/>
            <person name="Lundell T."/>
            <person name="Morin E."/>
            <person name="Murat C."/>
            <person name="Sun H."/>
            <person name="Tunlid A."/>
            <person name="Henrissat B."/>
            <person name="Grigoriev I.V."/>
            <person name="Hibbett D.S."/>
            <person name="Martin F."/>
            <person name="Nordberg H.P."/>
            <person name="Cantor M.N."/>
            <person name="Hua S.X."/>
        </authorList>
    </citation>
    <scope>NUCLEOTIDE SEQUENCE [LARGE SCALE GENOMIC DNA]</scope>
    <source>
        <strain evidence="3 4">UH-Slu-Lm8-n1</strain>
    </source>
</reference>
<gene>
    <name evidence="3" type="ORF">CY34DRAFT_494266</name>
</gene>
<feature type="region of interest" description="Disordered" evidence="1">
    <location>
        <begin position="206"/>
        <end position="229"/>
    </location>
</feature>
<dbReference type="Proteomes" id="UP000054485">
    <property type="component" value="Unassembled WGS sequence"/>
</dbReference>
<evidence type="ECO:0000256" key="1">
    <source>
        <dbReference type="SAM" id="MobiDB-lite"/>
    </source>
</evidence>
<dbReference type="OrthoDB" id="2644912at2759"/>
<dbReference type="InParanoid" id="A0A0D0B7D3"/>
<dbReference type="STRING" id="930992.A0A0D0B7D3"/>